<dbReference type="EMBL" id="JAFDVD010000013">
    <property type="protein sequence ID" value="MBM6401153.1"/>
    <property type="molecule type" value="Genomic_DNA"/>
</dbReference>
<keyword evidence="2" id="KW-0378">Hydrolase</keyword>
<keyword evidence="3" id="KW-1185">Reference proteome</keyword>
<dbReference type="Proteomes" id="UP001430172">
    <property type="component" value="Unassembled WGS sequence"/>
</dbReference>
<dbReference type="Pfam" id="PF01738">
    <property type="entry name" value="DLH"/>
    <property type="match status" value="1"/>
</dbReference>
<accession>A0ABS2CMV1</accession>
<comment type="caution">
    <text evidence="2">The sequence shown here is derived from an EMBL/GenBank/DDBJ whole genome shotgun (WGS) entry which is preliminary data.</text>
</comment>
<organism evidence="2 3">
    <name type="scientific">Phycicoccus sonneratiae</name>
    <dbReference type="NCBI Taxonomy" id="2807628"/>
    <lineage>
        <taxon>Bacteria</taxon>
        <taxon>Bacillati</taxon>
        <taxon>Actinomycetota</taxon>
        <taxon>Actinomycetes</taxon>
        <taxon>Micrococcales</taxon>
        <taxon>Intrasporangiaceae</taxon>
        <taxon>Phycicoccus</taxon>
    </lineage>
</organism>
<gene>
    <name evidence="2" type="ORF">JQN70_12195</name>
</gene>
<protein>
    <submittedName>
        <fullName evidence="2">Dienelactone hydrolase family protein</fullName>
    </submittedName>
</protein>
<dbReference type="GO" id="GO:0016787">
    <property type="term" value="F:hydrolase activity"/>
    <property type="evidence" value="ECO:0007669"/>
    <property type="project" value="UniProtKB-KW"/>
</dbReference>
<evidence type="ECO:0000259" key="1">
    <source>
        <dbReference type="Pfam" id="PF01738"/>
    </source>
</evidence>
<dbReference type="PANTHER" id="PTHR46623">
    <property type="entry name" value="CARBOXYMETHYLENEBUTENOLIDASE-RELATED"/>
    <property type="match status" value="1"/>
</dbReference>
<dbReference type="InterPro" id="IPR002925">
    <property type="entry name" value="Dienelactn_hydro"/>
</dbReference>
<dbReference type="InterPro" id="IPR029058">
    <property type="entry name" value="AB_hydrolase_fold"/>
</dbReference>
<dbReference type="InterPro" id="IPR051049">
    <property type="entry name" value="Dienelactone_hydrolase-like"/>
</dbReference>
<name>A0ABS2CMV1_9MICO</name>
<dbReference type="PANTHER" id="PTHR46623:SF6">
    <property type="entry name" value="ALPHA_BETA-HYDROLASES SUPERFAMILY PROTEIN"/>
    <property type="match status" value="1"/>
</dbReference>
<evidence type="ECO:0000313" key="3">
    <source>
        <dbReference type="Proteomes" id="UP001430172"/>
    </source>
</evidence>
<sequence length="191" mass="20193">MTDILLLHHLHGLTAGVTGLADGLRAGGHTVHTPDLFEGRTFATLDEGADFARSVGFDVVRARGVAAAEGLPDDLVVAGISLGVMAAQQLAQNRPGVRAALLYEAFAAPENFGTWPDGVPAQVHGMEHDPFFGEEGDLDAAREFAAGRDDVEVFAYPGSVHLFTDSTLPTYDADATRLVLDRSLELLGRLG</sequence>
<reference evidence="2" key="1">
    <citation type="submission" date="2021-02" db="EMBL/GenBank/DDBJ databases">
        <title>Phycicoccus sp. MQZ13P-5T, whole genome shotgun sequence.</title>
        <authorList>
            <person name="Tuo L."/>
        </authorList>
    </citation>
    <scope>NUCLEOTIDE SEQUENCE</scope>
    <source>
        <strain evidence="2">MQZ13P-5</strain>
    </source>
</reference>
<dbReference type="SUPFAM" id="SSF53474">
    <property type="entry name" value="alpha/beta-Hydrolases"/>
    <property type="match status" value="1"/>
</dbReference>
<feature type="domain" description="Dienelactone hydrolase" evidence="1">
    <location>
        <begin position="7"/>
        <end position="189"/>
    </location>
</feature>
<dbReference type="Gene3D" id="3.40.50.1820">
    <property type="entry name" value="alpha/beta hydrolase"/>
    <property type="match status" value="1"/>
</dbReference>
<evidence type="ECO:0000313" key="2">
    <source>
        <dbReference type="EMBL" id="MBM6401153.1"/>
    </source>
</evidence>
<proteinExistence type="predicted"/>
<dbReference type="RefSeq" id="WP_204131627.1">
    <property type="nucleotide sequence ID" value="NZ_JAFDVD010000013.1"/>
</dbReference>